<protein>
    <submittedName>
        <fullName evidence="1">Uncharacterized protein</fullName>
    </submittedName>
</protein>
<evidence type="ECO:0000313" key="1">
    <source>
        <dbReference type="EMBL" id="CAB4129073.1"/>
    </source>
</evidence>
<sequence>MTTNSQVSTATNLTGPDVSIQSSLSNAGKYFNNFYKIDFNVSVETNDAIVSFFEKYTQNKATAKNLSAAVMYTAMAQNMNPATVLAEFQKMPKGELNSYLVAFLNVNRVPTSMVGIKGGTKTSPFITRSILL</sequence>
<accession>A0A6J5L6V0</accession>
<gene>
    <name evidence="1" type="ORF">UFOVP112_171</name>
</gene>
<name>A0A6J5L6V0_9CAUD</name>
<proteinExistence type="predicted"/>
<dbReference type="EMBL" id="LR796233">
    <property type="protein sequence ID" value="CAB4129073.1"/>
    <property type="molecule type" value="Genomic_DNA"/>
</dbReference>
<organism evidence="1">
    <name type="scientific">uncultured Caudovirales phage</name>
    <dbReference type="NCBI Taxonomy" id="2100421"/>
    <lineage>
        <taxon>Viruses</taxon>
        <taxon>Duplodnaviria</taxon>
        <taxon>Heunggongvirae</taxon>
        <taxon>Uroviricota</taxon>
        <taxon>Caudoviricetes</taxon>
        <taxon>Peduoviridae</taxon>
        <taxon>Maltschvirus</taxon>
        <taxon>Maltschvirus maltsch</taxon>
    </lineage>
</organism>
<reference evidence="1" key="1">
    <citation type="submission" date="2020-04" db="EMBL/GenBank/DDBJ databases">
        <authorList>
            <person name="Chiriac C."/>
            <person name="Salcher M."/>
            <person name="Ghai R."/>
            <person name="Kavagutti S V."/>
        </authorList>
    </citation>
    <scope>NUCLEOTIDE SEQUENCE</scope>
</reference>